<dbReference type="EMBL" id="JAODUO010000874">
    <property type="protein sequence ID" value="KAK2173449.1"/>
    <property type="molecule type" value="Genomic_DNA"/>
</dbReference>
<dbReference type="Proteomes" id="UP001209878">
    <property type="component" value="Unassembled WGS sequence"/>
</dbReference>
<dbReference type="Pfam" id="PF11957">
    <property type="entry name" value="efThoc1"/>
    <property type="match status" value="1"/>
</dbReference>
<name>A0AAD9KKT9_RIDPI</name>
<protein>
    <recommendedName>
        <fullName evidence="3">THO complex subunit 1</fullName>
    </recommendedName>
</protein>
<accession>A0AAD9KKT9</accession>
<dbReference type="GO" id="GO:0000445">
    <property type="term" value="C:THO complex part of transcription export complex"/>
    <property type="evidence" value="ECO:0007669"/>
    <property type="project" value="TreeGrafter"/>
</dbReference>
<keyword evidence="2" id="KW-1185">Reference proteome</keyword>
<dbReference type="InterPro" id="IPR021861">
    <property type="entry name" value="THO_THOC1"/>
</dbReference>
<evidence type="ECO:0000313" key="2">
    <source>
        <dbReference type="Proteomes" id="UP001209878"/>
    </source>
</evidence>
<dbReference type="PANTHER" id="PTHR13265">
    <property type="entry name" value="THO COMPLEX SUBUNIT 1"/>
    <property type="match status" value="1"/>
</dbReference>
<evidence type="ECO:0000313" key="1">
    <source>
        <dbReference type="EMBL" id="KAK2173449.1"/>
    </source>
</evidence>
<proteinExistence type="predicted"/>
<reference evidence="1" key="1">
    <citation type="journal article" date="2023" name="Mol. Biol. Evol.">
        <title>Third-Generation Sequencing Reveals the Adaptive Role of the Epigenome in Three Deep-Sea Polychaetes.</title>
        <authorList>
            <person name="Perez M."/>
            <person name="Aroh O."/>
            <person name="Sun Y."/>
            <person name="Lan Y."/>
            <person name="Juniper S.K."/>
            <person name="Young C.R."/>
            <person name="Angers B."/>
            <person name="Qian P.Y."/>
        </authorList>
    </citation>
    <scope>NUCLEOTIDE SEQUENCE</scope>
    <source>
        <strain evidence="1">R07B-5</strain>
    </source>
</reference>
<dbReference type="AlphaFoldDB" id="A0AAD9KKT9"/>
<dbReference type="PANTHER" id="PTHR13265:SF0">
    <property type="entry name" value="HPR1"/>
    <property type="match status" value="1"/>
</dbReference>
<sequence length="226" mass="26215">SHYVYQQECLQKTLEKGDLAELETGFHWVEGSDIEKKATLDQVFRDELTRLISSGTDTATYRVFIETAVEAVKAELCAPSIPFHLMADLFDSITIDKCEDVFKFVEENVSVWKSEMFYNAGKNYLLRMCNGLNLMSQFHLDNVTVYNTKSEDYDQARKLSVEEKDESMEEGEMDDLSGAIPIDYNLYHKFWQLQDYFRRPVQCYEKVAWKTFASVSEQNHGTLDAK</sequence>
<comment type="caution">
    <text evidence="1">The sequence shown here is derived from an EMBL/GenBank/DDBJ whole genome shotgun (WGS) entry which is preliminary data.</text>
</comment>
<organism evidence="1 2">
    <name type="scientific">Ridgeia piscesae</name>
    <name type="common">Tubeworm</name>
    <dbReference type="NCBI Taxonomy" id="27915"/>
    <lineage>
        <taxon>Eukaryota</taxon>
        <taxon>Metazoa</taxon>
        <taxon>Spiralia</taxon>
        <taxon>Lophotrochozoa</taxon>
        <taxon>Annelida</taxon>
        <taxon>Polychaeta</taxon>
        <taxon>Sedentaria</taxon>
        <taxon>Canalipalpata</taxon>
        <taxon>Sabellida</taxon>
        <taxon>Siboglinidae</taxon>
        <taxon>Ridgeia</taxon>
    </lineage>
</organism>
<gene>
    <name evidence="1" type="ORF">NP493_873g01013</name>
</gene>
<feature type="non-terminal residue" evidence="1">
    <location>
        <position position="226"/>
    </location>
</feature>
<dbReference type="GO" id="GO:0006406">
    <property type="term" value="P:mRNA export from nucleus"/>
    <property type="evidence" value="ECO:0007669"/>
    <property type="project" value="TreeGrafter"/>
</dbReference>
<evidence type="ECO:0008006" key="3">
    <source>
        <dbReference type="Google" id="ProtNLM"/>
    </source>
</evidence>